<evidence type="ECO:0000256" key="2">
    <source>
        <dbReference type="SAM" id="MobiDB-lite"/>
    </source>
</evidence>
<dbReference type="InterPro" id="IPR011990">
    <property type="entry name" value="TPR-like_helical_dom_sf"/>
</dbReference>
<dbReference type="Proteomes" id="UP001596364">
    <property type="component" value="Unassembled WGS sequence"/>
</dbReference>
<protein>
    <submittedName>
        <fullName evidence="4">VWA domain-containing protein</fullName>
    </submittedName>
</protein>
<evidence type="ECO:0000313" key="4">
    <source>
        <dbReference type="EMBL" id="MFC6440474.1"/>
    </source>
</evidence>
<dbReference type="Gene3D" id="3.40.50.410">
    <property type="entry name" value="von Willebrand factor, type A domain"/>
    <property type="match status" value="1"/>
</dbReference>
<dbReference type="PROSITE" id="PS50005">
    <property type="entry name" value="TPR"/>
    <property type="match status" value="1"/>
</dbReference>
<dbReference type="InterPro" id="IPR036465">
    <property type="entry name" value="vWFA_dom_sf"/>
</dbReference>
<evidence type="ECO:0000256" key="1">
    <source>
        <dbReference type="PROSITE-ProRule" id="PRU00339"/>
    </source>
</evidence>
<keyword evidence="1" id="KW-0802">TPR repeat</keyword>
<keyword evidence="5" id="KW-1185">Reference proteome</keyword>
<dbReference type="RefSeq" id="WP_131258269.1">
    <property type="nucleotide sequence ID" value="NZ_JBHSUS010000001.1"/>
</dbReference>
<dbReference type="PROSITE" id="PS50234">
    <property type="entry name" value="VWFA"/>
    <property type="match status" value="1"/>
</dbReference>
<dbReference type="InterPro" id="IPR002035">
    <property type="entry name" value="VWF_A"/>
</dbReference>
<comment type="caution">
    <text evidence="4">The sequence shown here is derived from an EMBL/GenBank/DDBJ whole genome shotgun (WGS) entry which is preliminary data.</text>
</comment>
<sequence>MIDWANFHFLRPDWFWALLPLSVLLVAMHYVQTKKSGWHSLIAAHLSQNLLEGKIAAASSSYRWLLAIGWLLAVSALAGPSWQRLPQPVYQLHTGKVLVMDMSLSMRATDIKPDRLTRARYKAIDLINQSAEGEMGLVAYAGDGFVISPLSTDALNLTTLIPALEPEIMPVLGSDPMAGLQAASELLSSAGYQQGDIFWITDGIDNDQVAELRAYLNGIPYRMSVLLVGTEQGAPVTLKNGQFLKDRRGDIVVPKSFDHQLKSLAAQTGGVLVHMQADASDIDYITRQTLVERDTNDEQQDDNQGDQWQEAGPWLLLPILLFAAASFRRGWLLSVVGALVLTQPTKPVYASDIASAWHTRDQLAQQAFEQGEFKQAAALFENPMWRGIAAYKAEDYETAAQAFSQASGIEAQYNLANSLAQLGQLDDAIALYDAVLGQQPQHSDAQANKALLENLKKQQEEQQKQQEEQAQQNEQQQQDSQQQNDEQESEQNQQQSEQQQSESDASEQEQQQEEQQSEQQAQESDAQEQQERSAEESSALEQQMQLENLLNKVPDDPSYLLKRKMLLEYQQRRRTQTLSPAEENW</sequence>
<reference evidence="5" key="1">
    <citation type="journal article" date="2019" name="Int. J. Syst. Evol. Microbiol.">
        <title>The Global Catalogue of Microorganisms (GCM) 10K type strain sequencing project: providing services to taxonomists for standard genome sequencing and annotation.</title>
        <authorList>
            <consortium name="The Broad Institute Genomics Platform"/>
            <consortium name="The Broad Institute Genome Sequencing Center for Infectious Disease"/>
            <person name="Wu L."/>
            <person name="Ma J."/>
        </authorList>
    </citation>
    <scope>NUCLEOTIDE SEQUENCE [LARGE SCALE GENOMIC DNA]</scope>
    <source>
        <strain evidence="5">CGMCC 1.16031</strain>
    </source>
</reference>
<dbReference type="SUPFAM" id="SSF53300">
    <property type="entry name" value="vWA-like"/>
    <property type="match status" value="1"/>
</dbReference>
<evidence type="ECO:0000313" key="5">
    <source>
        <dbReference type="Proteomes" id="UP001596364"/>
    </source>
</evidence>
<organism evidence="4 5">
    <name type="scientific">Pseudobowmanella zhangzhouensis</name>
    <dbReference type="NCBI Taxonomy" id="1537679"/>
    <lineage>
        <taxon>Bacteria</taxon>
        <taxon>Pseudomonadati</taxon>
        <taxon>Pseudomonadota</taxon>
        <taxon>Gammaproteobacteria</taxon>
        <taxon>Alteromonadales</taxon>
        <taxon>Alteromonadaceae</taxon>
    </lineage>
</organism>
<feature type="compositionally biased region" description="Low complexity" evidence="2">
    <location>
        <begin position="468"/>
        <end position="503"/>
    </location>
</feature>
<feature type="compositionally biased region" description="Acidic residues" evidence="2">
    <location>
        <begin position="504"/>
        <end position="516"/>
    </location>
</feature>
<name>A0ABW1XKW9_9ALTE</name>
<feature type="repeat" description="TPR" evidence="1">
    <location>
        <begin position="409"/>
        <end position="442"/>
    </location>
</feature>
<proteinExistence type="predicted"/>
<dbReference type="Gene3D" id="1.25.40.10">
    <property type="entry name" value="Tetratricopeptide repeat domain"/>
    <property type="match status" value="1"/>
</dbReference>
<dbReference type="PANTHER" id="PTHR22550">
    <property type="entry name" value="SPORE GERMINATION PROTEIN"/>
    <property type="match status" value="1"/>
</dbReference>
<evidence type="ECO:0000259" key="3">
    <source>
        <dbReference type="PROSITE" id="PS50234"/>
    </source>
</evidence>
<dbReference type="Pfam" id="PF13519">
    <property type="entry name" value="VWA_2"/>
    <property type="match status" value="1"/>
</dbReference>
<dbReference type="PANTHER" id="PTHR22550:SF14">
    <property type="entry name" value="VWFA DOMAIN-CONTAINING PROTEIN"/>
    <property type="match status" value="1"/>
</dbReference>
<dbReference type="InterPro" id="IPR050768">
    <property type="entry name" value="UPF0353/GerABKA_families"/>
</dbReference>
<feature type="compositionally biased region" description="Basic and acidic residues" evidence="2">
    <location>
        <begin position="457"/>
        <end position="467"/>
    </location>
</feature>
<dbReference type="InterPro" id="IPR019734">
    <property type="entry name" value="TPR_rpt"/>
</dbReference>
<feature type="compositionally biased region" description="Low complexity" evidence="2">
    <location>
        <begin position="536"/>
        <end position="551"/>
    </location>
</feature>
<dbReference type="EMBL" id="JBHSUS010000001">
    <property type="protein sequence ID" value="MFC6440474.1"/>
    <property type="molecule type" value="Genomic_DNA"/>
</dbReference>
<dbReference type="SUPFAM" id="SSF48452">
    <property type="entry name" value="TPR-like"/>
    <property type="match status" value="1"/>
</dbReference>
<dbReference type="SMART" id="SM00028">
    <property type="entry name" value="TPR"/>
    <property type="match status" value="1"/>
</dbReference>
<feature type="domain" description="VWFA" evidence="3">
    <location>
        <begin position="95"/>
        <end position="290"/>
    </location>
</feature>
<feature type="region of interest" description="Disordered" evidence="2">
    <location>
        <begin position="457"/>
        <end position="557"/>
    </location>
</feature>
<accession>A0ABW1XKW9</accession>
<gene>
    <name evidence="4" type="ORF">ACFP85_09985</name>
</gene>